<dbReference type="HOGENOM" id="CLU_007251_3_0_0"/>
<dbReference type="STRING" id="522772.Dacet_0067"/>
<feature type="chain" id="PRO_5003057932" evidence="4">
    <location>
        <begin position="19"/>
        <end position="533"/>
    </location>
</feature>
<keyword evidence="4" id="KW-0732">Signal</keyword>
<dbReference type="PaxDb" id="522772-Dacet_0067"/>
<keyword evidence="6" id="KW-1185">Reference proteome</keyword>
<evidence type="ECO:0000256" key="3">
    <source>
        <dbReference type="PROSITE-ProRule" id="PRU00339"/>
    </source>
</evidence>
<dbReference type="Gene3D" id="1.25.40.10">
    <property type="entry name" value="Tetratricopeptide repeat domain"/>
    <property type="match status" value="4"/>
</dbReference>
<dbReference type="RefSeq" id="WP_013009421.1">
    <property type="nucleotide sequence ID" value="NC_013943.1"/>
</dbReference>
<dbReference type="PROSITE" id="PS50005">
    <property type="entry name" value="TPR"/>
    <property type="match status" value="2"/>
</dbReference>
<dbReference type="OrthoDB" id="9766710at2"/>
<keyword evidence="2 3" id="KW-0802">TPR repeat</keyword>
<dbReference type="PANTHER" id="PTHR44858:SF1">
    <property type="entry name" value="UDP-N-ACETYLGLUCOSAMINE--PEPTIDE N-ACETYLGLUCOSAMINYLTRANSFERASE SPINDLY-RELATED"/>
    <property type="match status" value="1"/>
</dbReference>
<evidence type="ECO:0000256" key="2">
    <source>
        <dbReference type="ARBA" id="ARBA00022803"/>
    </source>
</evidence>
<gene>
    <name evidence="5" type="ordered locus">Dacet_0067</name>
</gene>
<dbReference type="InterPro" id="IPR011990">
    <property type="entry name" value="TPR-like_helical_dom_sf"/>
</dbReference>
<feature type="signal peptide" evidence="4">
    <location>
        <begin position="1"/>
        <end position="18"/>
    </location>
</feature>
<dbReference type="Pfam" id="PF13181">
    <property type="entry name" value="TPR_8"/>
    <property type="match status" value="1"/>
</dbReference>
<keyword evidence="1" id="KW-0677">Repeat</keyword>
<dbReference type="Pfam" id="PF13432">
    <property type="entry name" value="TPR_16"/>
    <property type="match status" value="1"/>
</dbReference>
<dbReference type="Proteomes" id="UP000002012">
    <property type="component" value="Chromosome"/>
</dbReference>
<dbReference type="SUPFAM" id="SSF48452">
    <property type="entry name" value="TPR-like"/>
    <property type="match status" value="2"/>
</dbReference>
<dbReference type="InParanoid" id="D4H1C5"/>
<evidence type="ECO:0000313" key="5">
    <source>
        <dbReference type="EMBL" id="ADD66873.1"/>
    </source>
</evidence>
<dbReference type="SMART" id="SM00028">
    <property type="entry name" value="TPR"/>
    <property type="match status" value="11"/>
</dbReference>
<feature type="repeat" description="TPR" evidence="3">
    <location>
        <begin position="473"/>
        <end position="506"/>
    </location>
</feature>
<reference evidence="5 6" key="1">
    <citation type="journal article" date="2010" name="Stand. Genomic Sci.">
        <title>Complete genome sequence of Denitrovibrio acetiphilus type strain (N2460).</title>
        <authorList>
            <person name="Kiss H."/>
            <person name="Lang E."/>
            <person name="Lapidus A."/>
            <person name="Copeland A."/>
            <person name="Nolan M."/>
            <person name="Glavina Del Rio T."/>
            <person name="Chen F."/>
            <person name="Lucas S."/>
            <person name="Tice H."/>
            <person name="Cheng J.F."/>
            <person name="Han C."/>
            <person name="Goodwin L."/>
            <person name="Pitluck S."/>
            <person name="Liolios K."/>
            <person name="Pati A."/>
            <person name="Ivanova N."/>
            <person name="Mavromatis K."/>
            <person name="Chen A."/>
            <person name="Palaniappan K."/>
            <person name="Land M."/>
            <person name="Hauser L."/>
            <person name="Chang Y.J."/>
            <person name="Jeffries C.D."/>
            <person name="Detter J.C."/>
            <person name="Brettin T."/>
            <person name="Spring S."/>
            <person name="Rohde M."/>
            <person name="Goker M."/>
            <person name="Woyke T."/>
            <person name="Bristow J."/>
            <person name="Eisen J.A."/>
            <person name="Markowitz V."/>
            <person name="Hugenholtz P."/>
            <person name="Kyrpides N.C."/>
            <person name="Klenk H.P."/>
        </authorList>
    </citation>
    <scope>NUCLEOTIDE SEQUENCE [LARGE SCALE GENOMIC DNA]</scope>
    <source>
        <strain evidence="6">DSM 12809 / NBRC 114555 / N2460</strain>
    </source>
</reference>
<dbReference type="EMBL" id="CP001968">
    <property type="protein sequence ID" value="ADD66873.1"/>
    <property type="molecule type" value="Genomic_DNA"/>
</dbReference>
<evidence type="ECO:0000313" key="6">
    <source>
        <dbReference type="Proteomes" id="UP000002012"/>
    </source>
</evidence>
<dbReference type="InterPro" id="IPR050498">
    <property type="entry name" value="Ycf3"/>
</dbReference>
<dbReference type="KEGG" id="dap:Dacet_0067"/>
<dbReference type="Pfam" id="PF14559">
    <property type="entry name" value="TPR_19"/>
    <property type="match status" value="3"/>
</dbReference>
<evidence type="ECO:0000256" key="4">
    <source>
        <dbReference type="SAM" id="SignalP"/>
    </source>
</evidence>
<dbReference type="GO" id="GO:0046813">
    <property type="term" value="P:receptor-mediated virion attachment to host cell"/>
    <property type="evidence" value="ECO:0007669"/>
    <property type="project" value="TreeGrafter"/>
</dbReference>
<accession>D4H1C5</accession>
<dbReference type="InterPro" id="IPR019734">
    <property type="entry name" value="TPR_rpt"/>
</dbReference>
<feature type="repeat" description="TPR" evidence="3">
    <location>
        <begin position="270"/>
        <end position="303"/>
    </location>
</feature>
<organism evidence="5 6">
    <name type="scientific">Denitrovibrio acetiphilus (strain DSM 12809 / NBRC 114555 / N2460)</name>
    <dbReference type="NCBI Taxonomy" id="522772"/>
    <lineage>
        <taxon>Bacteria</taxon>
        <taxon>Pseudomonadati</taxon>
        <taxon>Deferribacterota</taxon>
        <taxon>Deferribacteres</taxon>
        <taxon>Deferribacterales</taxon>
        <taxon>Geovibrionaceae</taxon>
        <taxon>Denitrovibrio</taxon>
    </lineage>
</organism>
<sequence precursor="true">MRKITSLILLIFAFAAFAEAGIAGYFTADHNEADSWYVKASLYEQDENFEEASKLLEAVLESVDEEYVYLKLAGIYGKLNDKEMMQFTLERGSRKMPDSAVLKGALADIYMTETENIGKAYKLYRQAYKISGDVIYAEAEARAHASAKDFNSAIKIYSDLINIEKVSDYYVQRARYFEKLGLSKEALDDYISASDLDSNFIASAKLADHYIETGDNDKAIVYLKKVIDASPDMVLAKFRLAQILSKIGKTEEAEGYFTAILDFLNESEKIYVLKSLANMAFERNEYAKAEEYFARAFEIDKDIQTAYSLAIMAESAGETATAKKWYQEILTIRPDFVEASKRLAIIYLKDGEPEEALTAVQKVGDIYQDVDYHRIVAQAYNDMGEHKKSIEVLTAAVKENPAEVKLYLDLALALDKQGDRKDAENVIKSGMKYFPDDASLLNFLGYVYAEQGVNLSDAEEMISRALKQNPEEPAYLDSMAWVYYQQGKYQKAFDYQKRALKMAPDEQELIDHMKAIMKKLGIKKSLDEVIQEN</sequence>
<proteinExistence type="predicted"/>
<name>D4H1C5_DENA2</name>
<dbReference type="GO" id="GO:0009279">
    <property type="term" value="C:cell outer membrane"/>
    <property type="evidence" value="ECO:0007669"/>
    <property type="project" value="TreeGrafter"/>
</dbReference>
<dbReference type="PANTHER" id="PTHR44858">
    <property type="entry name" value="TETRATRICOPEPTIDE REPEAT PROTEIN 6"/>
    <property type="match status" value="1"/>
</dbReference>
<dbReference type="eggNOG" id="COG0457">
    <property type="taxonomic scope" value="Bacteria"/>
</dbReference>
<dbReference type="AlphaFoldDB" id="D4H1C5"/>
<protein>
    <submittedName>
        <fullName evidence="5">Tetratricopeptide TPR_2 repeat protein</fullName>
    </submittedName>
</protein>
<evidence type="ECO:0000256" key="1">
    <source>
        <dbReference type="ARBA" id="ARBA00022737"/>
    </source>
</evidence>